<accession>T1AHW2</accession>
<protein>
    <submittedName>
        <fullName evidence="1">Transposase</fullName>
    </submittedName>
</protein>
<dbReference type="EMBL" id="AUZY01009595">
    <property type="protein sequence ID" value="EQD41570.1"/>
    <property type="molecule type" value="Genomic_DNA"/>
</dbReference>
<comment type="caution">
    <text evidence="1">The sequence shown here is derived from an EMBL/GenBank/DDBJ whole genome shotgun (WGS) entry which is preliminary data.</text>
</comment>
<dbReference type="AlphaFoldDB" id="T1AHW2"/>
<evidence type="ECO:0000313" key="1">
    <source>
        <dbReference type="EMBL" id="EQD41570.1"/>
    </source>
</evidence>
<proteinExistence type="predicted"/>
<reference evidence="1" key="2">
    <citation type="journal article" date="2014" name="ISME J.">
        <title>Microbial stratification in low pH oxic and suboxic macroscopic growths along an acid mine drainage.</title>
        <authorList>
            <person name="Mendez-Garcia C."/>
            <person name="Mesa V."/>
            <person name="Sprenger R.R."/>
            <person name="Richter M."/>
            <person name="Diez M.S."/>
            <person name="Solano J."/>
            <person name="Bargiela R."/>
            <person name="Golyshina O.V."/>
            <person name="Manteca A."/>
            <person name="Ramos J.L."/>
            <person name="Gallego J.R."/>
            <person name="Llorente I."/>
            <person name="Martins Dos Santos V.A."/>
            <person name="Jensen O.N."/>
            <person name="Pelaez A.I."/>
            <person name="Sanchez J."/>
            <person name="Ferrer M."/>
        </authorList>
    </citation>
    <scope>NUCLEOTIDE SEQUENCE</scope>
</reference>
<reference evidence="1" key="1">
    <citation type="submission" date="2013-08" db="EMBL/GenBank/DDBJ databases">
        <authorList>
            <person name="Mendez C."/>
            <person name="Richter M."/>
            <person name="Ferrer M."/>
            <person name="Sanchez J."/>
        </authorList>
    </citation>
    <scope>NUCLEOTIDE SEQUENCE</scope>
</reference>
<organism evidence="1">
    <name type="scientific">mine drainage metagenome</name>
    <dbReference type="NCBI Taxonomy" id="410659"/>
    <lineage>
        <taxon>unclassified sequences</taxon>
        <taxon>metagenomes</taxon>
        <taxon>ecological metagenomes</taxon>
    </lineage>
</organism>
<name>T1AHW2_9ZZZZ</name>
<feature type="non-terminal residue" evidence="1">
    <location>
        <position position="254"/>
    </location>
</feature>
<sequence>MAIKRHKRGNRVYLAEYRSIREGKKVRSVFVRYLGPEGGKKPRGAGSVLDRLTHGPSRRAGAVRLLWQLAEDQRIVPTIDRICGGGSHPGTPSPGRYLTCWAINRVLDPDSATQLGPWVATTDLPVLAGFPSEAFNKDAFLYALDFVCHDEPSIASVVDHTTELDVELSRLWREEHPLPKGQWETAAYDLTNVLFFRVTCEIAERGHNPEHQVRPQVNVGVVVSRHDRAPLAHFIYRGSRNGSGTSRNLLVALQ</sequence>
<gene>
    <name evidence="1" type="ORF">B1B_14480</name>
</gene>